<dbReference type="AlphaFoldDB" id="A0A9D1XC02"/>
<dbReference type="CDD" id="cd00077">
    <property type="entry name" value="HDc"/>
    <property type="match status" value="1"/>
</dbReference>
<dbReference type="InterPro" id="IPR006674">
    <property type="entry name" value="HD_domain"/>
</dbReference>
<organism evidence="2 3">
    <name type="scientific">Candidatus Fusicatenibacter merdavium</name>
    <dbReference type="NCBI Taxonomy" id="2838600"/>
    <lineage>
        <taxon>Bacteria</taxon>
        <taxon>Bacillati</taxon>
        <taxon>Bacillota</taxon>
        <taxon>Clostridia</taxon>
        <taxon>Lachnospirales</taxon>
        <taxon>Lachnospiraceae</taxon>
        <taxon>Fusicatenibacter</taxon>
    </lineage>
</organism>
<evidence type="ECO:0000313" key="3">
    <source>
        <dbReference type="Proteomes" id="UP000886890"/>
    </source>
</evidence>
<dbReference type="InterPro" id="IPR003607">
    <property type="entry name" value="HD/PDEase_dom"/>
</dbReference>
<gene>
    <name evidence="2" type="ORF">H9734_03445</name>
</gene>
<sequence>MTSRIAAIAEKMMEYDRYDIRRINHFMKVYGYAAVIGRQERLDHRTQETLEIAALLHDIGIKISEEKYQSSAGPYQELEGPPEAEKLLAGFSLDREMTERICWLIGHHHTYTDIQGLDYQILVEADFLVNLEEDHVNVHGILRAEEKIFRTASGKRLLHLLFQTETA</sequence>
<dbReference type="SUPFAM" id="SSF109604">
    <property type="entry name" value="HD-domain/PDEase-like"/>
    <property type="match status" value="1"/>
</dbReference>
<protein>
    <submittedName>
        <fullName evidence="2">HD domain-containing protein</fullName>
    </submittedName>
</protein>
<dbReference type="Proteomes" id="UP000886890">
    <property type="component" value="Unassembled WGS sequence"/>
</dbReference>
<reference evidence="2" key="2">
    <citation type="submission" date="2021-04" db="EMBL/GenBank/DDBJ databases">
        <authorList>
            <person name="Gilroy R."/>
        </authorList>
    </citation>
    <scope>NUCLEOTIDE SEQUENCE</scope>
    <source>
        <strain evidence="2">CHK183-1962</strain>
    </source>
</reference>
<accession>A0A9D1XC02</accession>
<proteinExistence type="predicted"/>
<dbReference type="Pfam" id="PF01966">
    <property type="entry name" value="HD"/>
    <property type="match status" value="1"/>
</dbReference>
<dbReference type="EMBL" id="DXEK01000055">
    <property type="protein sequence ID" value="HIX76637.1"/>
    <property type="molecule type" value="Genomic_DNA"/>
</dbReference>
<feature type="domain" description="HD" evidence="1">
    <location>
        <begin position="22"/>
        <end position="115"/>
    </location>
</feature>
<reference evidence="2" key="1">
    <citation type="journal article" date="2021" name="PeerJ">
        <title>Extensive microbial diversity within the chicken gut microbiome revealed by metagenomics and culture.</title>
        <authorList>
            <person name="Gilroy R."/>
            <person name="Ravi A."/>
            <person name="Getino M."/>
            <person name="Pursley I."/>
            <person name="Horton D.L."/>
            <person name="Alikhan N.F."/>
            <person name="Baker D."/>
            <person name="Gharbi K."/>
            <person name="Hall N."/>
            <person name="Watson M."/>
            <person name="Adriaenssens E.M."/>
            <person name="Foster-Nyarko E."/>
            <person name="Jarju S."/>
            <person name="Secka A."/>
            <person name="Antonio M."/>
            <person name="Oren A."/>
            <person name="Chaudhuri R.R."/>
            <person name="La Ragione R."/>
            <person name="Hildebrand F."/>
            <person name="Pallen M.J."/>
        </authorList>
    </citation>
    <scope>NUCLEOTIDE SEQUENCE</scope>
    <source>
        <strain evidence="2">CHK183-1962</strain>
    </source>
</reference>
<name>A0A9D1XC02_9FIRM</name>
<comment type="caution">
    <text evidence="2">The sequence shown here is derived from an EMBL/GenBank/DDBJ whole genome shotgun (WGS) entry which is preliminary data.</text>
</comment>
<evidence type="ECO:0000313" key="2">
    <source>
        <dbReference type="EMBL" id="HIX76637.1"/>
    </source>
</evidence>
<dbReference type="Gene3D" id="1.10.3210.10">
    <property type="entry name" value="Hypothetical protein af1432"/>
    <property type="match status" value="1"/>
</dbReference>
<evidence type="ECO:0000259" key="1">
    <source>
        <dbReference type="Pfam" id="PF01966"/>
    </source>
</evidence>